<evidence type="ECO:0000313" key="9">
    <source>
        <dbReference type="EMBL" id="CAH0730852.1"/>
    </source>
</evidence>
<evidence type="ECO:0000259" key="8">
    <source>
        <dbReference type="SMART" id="SM00872"/>
    </source>
</evidence>
<dbReference type="InterPro" id="IPR028995">
    <property type="entry name" value="Glyco_hydro_57/38_cen_sf"/>
</dbReference>
<dbReference type="GO" id="GO:0005764">
    <property type="term" value="C:lysosome"/>
    <property type="evidence" value="ECO:0007669"/>
    <property type="project" value="TreeGrafter"/>
</dbReference>
<comment type="cofactor">
    <cofactor evidence="7">
        <name>Zn(2+)</name>
        <dbReference type="ChEBI" id="CHEBI:29105"/>
    </cofactor>
    <text evidence="7">Binds 1 zinc ion per subunit.</text>
</comment>
<dbReference type="InterPro" id="IPR015341">
    <property type="entry name" value="Glyco_hydro_38_cen"/>
</dbReference>
<keyword evidence="2 7" id="KW-0479">Metal-binding</keyword>
<dbReference type="GO" id="GO:0004559">
    <property type="term" value="F:alpha-mannosidase activity"/>
    <property type="evidence" value="ECO:0007669"/>
    <property type="project" value="InterPro"/>
</dbReference>
<dbReference type="AlphaFoldDB" id="A0A8J9V3W0"/>
<dbReference type="GO" id="GO:0006013">
    <property type="term" value="P:mannose metabolic process"/>
    <property type="evidence" value="ECO:0007669"/>
    <property type="project" value="InterPro"/>
</dbReference>
<dbReference type="OrthoDB" id="2016903at2759"/>
<evidence type="ECO:0000256" key="5">
    <source>
        <dbReference type="ARBA" id="ARBA00023157"/>
    </source>
</evidence>
<evidence type="ECO:0000256" key="4">
    <source>
        <dbReference type="ARBA" id="ARBA00022833"/>
    </source>
</evidence>
<dbReference type="Pfam" id="PF09261">
    <property type="entry name" value="Alpha-mann_mid"/>
    <property type="match status" value="1"/>
</dbReference>
<dbReference type="InterPro" id="IPR013780">
    <property type="entry name" value="Glyco_hydro_b"/>
</dbReference>
<dbReference type="FunFam" id="1.20.1270.50:FF:000002">
    <property type="entry name" value="Alpha-mannosidase"/>
    <property type="match status" value="1"/>
</dbReference>
<dbReference type="InterPro" id="IPR011682">
    <property type="entry name" value="Glyco_hydro_38_C"/>
</dbReference>
<dbReference type="InterPro" id="IPR048534">
    <property type="entry name" value="Man2a1-like_dom"/>
</dbReference>
<protein>
    <recommendedName>
        <fullName evidence="7">Alpha-mannosidase</fullName>
        <ecNumber evidence="7">3.2.1.-</ecNumber>
    </recommendedName>
</protein>
<dbReference type="InterPro" id="IPR000602">
    <property type="entry name" value="Glyco_hydro_38_N"/>
</dbReference>
<gene>
    <name evidence="9" type="ORF">BINO364_LOCUS15786</name>
</gene>
<evidence type="ECO:0000256" key="3">
    <source>
        <dbReference type="ARBA" id="ARBA00022801"/>
    </source>
</evidence>
<evidence type="ECO:0000256" key="6">
    <source>
        <dbReference type="ARBA" id="ARBA00023295"/>
    </source>
</evidence>
<name>A0A8J9V3W0_9NEOP</name>
<dbReference type="InterPro" id="IPR050843">
    <property type="entry name" value="Glycosyl_Hydrlase_38"/>
</dbReference>
<dbReference type="Pfam" id="PF01074">
    <property type="entry name" value="Glyco_hydro_38N"/>
    <property type="match status" value="1"/>
</dbReference>
<dbReference type="SUPFAM" id="SSF88688">
    <property type="entry name" value="Families 57/38 glycoside transferase middle domain"/>
    <property type="match status" value="1"/>
</dbReference>
<dbReference type="PANTHER" id="PTHR11607">
    <property type="entry name" value="ALPHA-MANNOSIDASE"/>
    <property type="match status" value="1"/>
</dbReference>
<evidence type="ECO:0000256" key="1">
    <source>
        <dbReference type="ARBA" id="ARBA00009792"/>
    </source>
</evidence>
<evidence type="ECO:0000256" key="7">
    <source>
        <dbReference type="RuleBase" id="RU361199"/>
    </source>
</evidence>
<evidence type="ECO:0000256" key="2">
    <source>
        <dbReference type="ARBA" id="ARBA00022723"/>
    </source>
</evidence>
<feature type="non-terminal residue" evidence="9">
    <location>
        <position position="1047"/>
    </location>
</feature>
<dbReference type="InterPro" id="IPR027291">
    <property type="entry name" value="Glyco_hydro_38_N_sf"/>
</dbReference>
<evidence type="ECO:0000313" key="10">
    <source>
        <dbReference type="Proteomes" id="UP000838878"/>
    </source>
</evidence>
<dbReference type="Pfam" id="PF07748">
    <property type="entry name" value="Glyco_hydro_38C"/>
    <property type="match status" value="1"/>
</dbReference>
<organism evidence="9 10">
    <name type="scientific">Brenthis ino</name>
    <name type="common">lesser marbled fritillary</name>
    <dbReference type="NCBI Taxonomy" id="405034"/>
    <lineage>
        <taxon>Eukaryota</taxon>
        <taxon>Metazoa</taxon>
        <taxon>Ecdysozoa</taxon>
        <taxon>Arthropoda</taxon>
        <taxon>Hexapoda</taxon>
        <taxon>Insecta</taxon>
        <taxon>Pterygota</taxon>
        <taxon>Neoptera</taxon>
        <taxon>Endopterygota</taxon>
        <taxon>Lepidoptera</taxon>
        <taxon>Glossata</taxon>
        <taxon>Ditrysia</taxon>
        <taxon>Papilionoidea</taxon>
        <taxon>Nymphalidae</taxon>
        <taxon>Heliconiinae</taxon>
        <taxon>Argynnini</taxon>
        <taxon>Brenthis</taxon>
    </lineage>
</organism>
<keyword evidence="6 7" id="KW-0326">Glycosidase</keyword>
<keyword evidence="5" id="KW-1015">Disulfide bond</keyword>
<dbReference type="Pfam" id="PF21260">
    <property type="entry name" value="Laman-like_dom"/>
    <property type="match status" value="1"/>
</dbReference>
<dbReference type="EMBL" id="OV170229">
    <property type="protein sequence ID" value="CAH0730852.1"/>
    <property type="molecule type" value="Genomic_DNA"/>
</dbReference>
<dbReference type="EC" id="3.2.1.-" evidence="7"/>
<comment type="similarity">
    <text evidence="1 7">Belongs to the glycosyl hydrolase 38 family.</text>
</comment>
<dbReference type="SMART" id="SM00872">
    <property type="entry name" value="Alpha-mann_mid"/>
    <property type="match status" value="1"/>
</dbReference>
<keyword evidence="3 7" id="KW-0378">Hydrolase</keyword>
<dbReference type="InterPro" id="IPR011013">
    <property type="entry name" value="Gal_mutarotase_sf_dom"/>
</dbReference>
<dbReference type="GO" id="GO:0030246">
    <property type="term" value="F:carbohydrate binding"/>
    <property type="evidence" value="ECO:0007669"/>
    <property type="project" value="InterPro"/>
</dbReference>
<dbReference type="SUPFAM" id="SSF74650">
    <property type="entry name" value="Galactose mutarotase-like"/>
    <property type="match status" value="1"/>
</dbReference>
<dbReference type="Gene3D" id="2.60.40.1360">
    <property type="match status" value="1"/>
</dbReference>
<dbReference type="InterPro" id="IPR011330">
    <property type="entry name" value="Glyco_hydro/deAcase_b/a-brl"/>
</dbReference>
<keyword evidence="4 7" id="KW-0862">Zinc</keyword>
<dbReference type="Gene3D" id="2.60.40.1180">
    <property type="entry name" value="Golgi alpha-mannosidase II"/>
    <property type="match status" value="1"/>
</dbReference>
<proteinExistence type="inferred from homology"/>
<reference evidence="9" key="1">
    <citation type="submission" date="2021-12" db="EMBL/GenBank/DDBJ databases">
        <authorList>
            <person name="Martin H S."/>
        </authorList>
    </citation>
    <scope>NUCLEOTIDE SEQUENCE</scope>
</reference>
<sequence length="1047" mass="121159">MWLIFTFLPFMVNAIDPVLKDLLTPMSELGESCGYDSCPEIKEGWTNVHIVPHSHAELGYMKTFDDYYTGFHRMVYELIRQGRLVFVGGGWGMVDEATTYYQAVIDSYTFSLRKLNSTFLSCARPLVAWQADSFGHSREHASLIAQMGFDALFINPISFDDEMIRMERKALEFLWRGSDDLGPETDIYTHKLFDGYWSPPGFCFGSLCSDPLLITSDSVFKNAEERANVFIDAIRYRQAPYYNTRQVMVVLGQRMGYFNARIWYENIDKLIFYVNERTYRENLKINLMYSNPSCYLNAVQGENPILETKQDDFFPFAYNKYSYASGMFTSRPIFKYFVREANIYLQIAKQLQVLANLKNKEEVLEELKWIVGVVQDHNIITGAMRPYAASYYSEKLHSAIEQAIPLIGESFNKLRKTESPAVYHRCSFNTSSCQHTKGNAFNIVVYNPLAWSVNTSIRLPIFNKDYDVFDSTDTKIRAVIMKTSDHVLKIPNRHTTEYELVYIAKVPPLGFTSYKVIAKRRKRSFIKKTNENQQKTNFIRQVNNNRSIFDDYDDFDETTAENKIDFGNVSRDDVINDNSNVVTSRSKTTATALYSTTEVEVTSVQDTTAVENLNNSKVNFNWFVEEAEEKESVGEKQTNHKYYYEESNDTFIRNEYIQINLDEYRKISTMNLSNGINTTLDIQYYYYISDVPEKNSTKIDPGAYIFRSNDSNPVPIIDYINTRIYKSDVVEEIHCKYSDFASFVVKLYSESPVLEVDWVLGPVPADDGLGKEVFLRYTTNLNNDGVFYTDANGRQMIKRIQNTRATYEPHNLDPIAGNMYPVTSRIYMEDLNKNLRFSIFNDRSQGGASILEGSIDLFVLRRIFTDDSKVQSYMNETEYGKGLIVRGTHYLYLTKANFKQNRLFEKKISKEIELKSQIFVSLNNDKAGNKTFTGLKSKLPFGVHLLSLEKTDDGLLVRLENYLEKVDVLRKNIKRVYLKDLFFNIQIINAVETTLGGHILKKDWTPIKWQKNESFVRNFNDFYGKDKKEFSDDVNIYDDDGCGSLDI</sequence>
<dbReference type="Proteomes" id="UP000838878">
    <property type="component" value="Chromosome 9"/>
</dbReference>
<dbReference type="PANTHER" id="PTHR11607:SF3">
    <property type="entry name" value="LYSOSOMAL ALPHA-MANNOSIDASE"/>
    <property type="match status" value="1"/>
</dbReference>
<keyword evidence="10" id="KW-1185">Reference proteome</keyword>
<dbReference type="GO" id="GO:0046872">
    <property type="term" value="F:metal ion binding"/>
    <property type="evidence" value="ECO:0007669"/>
    <property type="project" value="UniProtKB-KW"/>
</dbReference>
<dbReference type="Gene3D" id="2.70.98.30">
    <property type="entry name" value="Golgi alpha-mannosidase II, domain 4"/>
    <property type="match status" value="1"/>
</dbReference>
<accession>A0A8J9V3W0</accession>
<dbReference type="SUPFAM" id="SSF88713">
    <property type="entry name" value="Glycoside hydrolase/deacetylase"/>
    <property type="match status" value="1"/>
</dbReference>
<dbReference type="Gene3D" id="3.20.110.10">
    <property type="entry name" value="Glycoside hydrolase 38, N terminal domain"/>
    <property type="match status" value="2"/>
</dbReference>
<dbReference type="Gene3D" id="1.20.1270.50">
    <property type="entry name" value="Glycoside hydrolase family 38, central domain"/>
    <property type="match status" value="1"/>
</dbReference>
<dbReference type="InterPro" id="IPR037094">
    <property type="entry name" value="Glyco_hydro_38_cen_sf"/>
</dbReference>
<feature type="domain" description="Glycoside hydrolase family 38 central" evidence="8">
    <location>
        <begin position="322"/>
        <end position="396"/>
    </location>
</feature>